<comment type="caution">
    <text evidence="4">The sequence shown here is derived from an EMBL/GenBank/DDBJ whole genome shotgun (WGS) entry which is preliminary data.</text>
</comment>
<evidence type="ECO:0000259" key="3">
    <source>
        <dbReference type="Pfam" id="PF01557"/>
    </source>
</evidence>
<proteinExistence type="inferred from homology"/>
<dbReference type="InterPro" id="IPR011234">
    <property type="entry name" value="Fumarylacetoacetase-like_C"/>
</dbReference>
<dbReference type="InterPro" id="IPR036663">
    <property type="entry name" value="Fumarylacetoacetase_C_sf"/>
</dbReference>
<dbReference type="PANTHER" id="PTHR42796">
    <property type="entry name" value="FUMARYLACETOACETATE HYDROLASE DOMAIN-CONTAINING PROTEIN 2A-RELATED"/>
    <property type="match status" value="1"/>
</dbReference>
<protein>
    <submittedName>
        <fullName evidence="4">Ureidoglycolate lyase</fullName>
    </submittedName>
</protein>
<comment type="similarity">
    <text evidence="1">Belongs to the FAH family.</text>
</comment>
<dbReference type="RefSeq" id="WP_085263066.1">
    <property type="nucleotide sequence ID" value="NZ_JACKVG010000012.1"/>
</dbReference>
<reference evidence="4 5" key="1">
    <citation type="submission" date="2016-01" db="EMBL/GenBank/DDBJ databases">
        <title>The new phylogeny of the genus Mycobacterium.</title>
        <authorList>
            <person name="Tarcisio F."/>
            <person name="Conor M."/>
            <person name="Antonella G."/>
            <person name="Elisabetta G."/>
            <person name="Giulia F.S."/>
            <person name="Sara T."/>
            <person name="Anna F."/>
            <person name="Clotilde B."/>
            <person name="Roberto B."/>
            <person name="Veronica D.S."/>
            <person name="Fabio R."/>
            <person name="Monica P."/>
            <person name="Olivier J."/>
            <person name="Enrico T."/>
            <person name="Nicola S."/>
        </authorList>
    </citation>
    <scope>NUCLEOTIDE SEQUENCE [LARGE SCALE GENOMIC DNA]</scope>
    <source>
        <strain evidence="4 5">DSM 45394</strain>
    </source>
</reference>
<organism evidence="4 5">
    <name type="scientific">Mycolicibacter longobardus</name>
    <dbReference type="NCBI Taxonomy" id="1108812"/>
    <lineage>
        <taxon>Bacteria</taxon>
        <taxon>Bacillati</taxon>
        <taxon>Actinomycetota</taxon>
        <taxon>Actinomycetes</taxon>
        <taxon>Mycobacteriales</taxon>
        <taxon>Mycobacteriaceae</taxon>
        <taxon>Mycolicibacter</taxon>
    </lineage>
</organism>
<dbReference type="STRING" id="1108812.AWC16_03100"/>
<dbReference type="GO" id="GO:0016829">
    <property type="term" value="F:lyase activity"/>
    <property type="evidence" value="ECO:0007669"/>
    <property type="project" value="UniProtKB-KW"/>
</dbReference>
<gene>
    <name evidence="4" type="ORF">AWC16_03100</name>
</gene>
<dbReference type="Pfam" id="PF01557">
    <property type="entry name" value="FAA_hydrolase"/>
    <property type="match status" value="1"/>
</dbReference>
<dbReference type="GO" id="GO:0046872">
    <property type="term" value="F:metal ion binding"/>
    <property type="evidence" value="ECO:0007669"/>
    <property type="project" value="UniProtKB-KW"/>
</dbReference>
<sequence>MKLVRVGEPGAEKPAVAVSEEHYVDVSDRITDYDSAFFASDGHRELGALVRQRIDSGAVEPLAGRRLGPPIARPHQILCIGMNYAEHALESGAAVAAEPVIFNKAPNCISGPHDDIIRPRGSEKLDYEVELGVVIGTRARYLSDDEAAAAAIGGYLAVNDVSERAFQLERCGQWVKGKSCESFNPCGPYLVTPDEIGDPQDLQLWLTVNGEKRQASSTRHMVFGVVEIIRYLSHFMVLEPGDLINTGTPSGVALGCEERGYLRDGDVVELGITGLGTQRNQVVERKE</sequence>
<dbReference type="OrthoDB" id="9805307at2"/>
<dbReference type="InterPro" id="IPR051121">
    <property type="entry name" value="FAH"/>
</dbReference>
<dbReference type="GO" id="GO:0016853">
    <property type="term" value="F:isomerase activity"/>
    <property type="evidence" value="ECO:0007669"/>
    <property type="project" value="UniProtKB-ARBA"/>
</dbReference>
<evidence type="ECO:0000256" key="2">
    <source>
        <dbReference type="ARBA" id="ARBA00022723"/>
    </source>
</evidence>
<evidence type="ECO:0000256" key="1">
    <source>
        <dbReference type="ARBA" id="ARBA00010211"/>
    </source>
</evidence>
<dbReference type="SUPFAM" id="SSF56529">
    <property type="entry name" value="FAH"/>
    <property type="match status" value="1"/>
</dbReference>
<dbReference type="PANTHER" id="PTHR42796:SF4">
    <property type="entry name" value="FUMARYLACETOACETATE HYDROLASE DOMAIN-CONTAINING PROTEIN 2A"/>
    <property type="match status" value="1"/>
</dbReference>
<keyword evidence="2" id="KW-0479">Metal-binding</keyword>
<evidence type="ECO:0000313" key="5">
    <source>
        <dbReference type="Proteomes" id="UP000193866"/>
    </source>
</evidence>
<dbReference type="AlphaFoldDB" id="A0A1X1YRM4"/>
<dbReference type="EMBL" id="LQPG01000007">
    <property type="protein sequence ID" value="ORW13769.1"/>
    <property type="molecule type" value="Genomic_DNA"/>
</dbReference>
<accession>A0A1X1YRM4</accession>
<dbReference type="Proteomes" id="UP000193866">
    <property type="component" value="Unassembled WGS sequence"/>
</dbReference>
<keyword evidence="4" id="KW-0456">Lyase</keyword>
<evidence type="ECO:0000313" key="4">
    <source>
        <dbReference type="EMBL" id="ORW13769.1"/>
    </source>
</evidence>
<dbReference type="FunFam" id="3.90.850.10:FF:000002">
    <property type="entry name" value="2-hydroxyhepta-2,4-diene-1,7-dioate isomerase"/>
    <property type="match status" value="1"/>
</dbReference>
<dbReference type="GO" id="GO:0019752">
    <property type="term" value="P:carboxylic acid metabolic process"/>
    <property type="evidence" value="ECO:0007669"/>
    <property type="project" value="UniProtKB-ARBA"/>
</dbReference>
<name>A0A1X1YRM4_9MYCO</name>
<keyword evidence="5" id="KW-1185">Reference proteome</keyword>
<dbReference type="Gene3D" id="3.90.850.10">
    <property type="entry name" value="Fumarylacetoacetase-like, C-terminal domain"/>
    <property type="match status" value="1"/>
</dbReference>
<feature type="domain" description="Fumarylacetoacetase-like C-terminal" evidence="3">
    <location>
        <begin position="77"/>
        <end position="283"/>
    </location>
</feature>